<evidence type="ECO:0000256" key="1">
    <source>
        <dbReference type="ARBA" id="ARBA00004123"/>
    </source>
</evidence>
<reference evidence="6" key="1">
    <citation type="journal article" date="2019" name="Sci. Rep.">
        <title>No signal of deleterious mutation accumulation in conserved gene sequences of extant asexual hexapods.</title>
        <authorList>
            <person name="Brandt A."/>
            <person name="Bast J."/>
            <person name="Scheu S."/>
            <person name="Meusemann K."/>
            <person name="Donath A."/>
            <person name="Schuette K."/>
            <person name="Machida R."/>
            <person name="Kraaijeveld K."/>
        </authorList>
    </citation>
    <scope>NUCLEOTIDE SEQUENCE</scope>
    <source>
        <strain evidence="6">OG10598</strain>
    </source>
</reference>
<dbReference type="InterPro" id="IPR001353">
    <property type="entry name" value="Proteasome_sua/b"/>
</dbReference>
<dbReference type="PROSITE" id="PS51476">
    <property type="entry name" value="PROTEASOME_BETA_2"/>
    <property type="match status" value="1"/>
</dbReference>
<proteinExistence type="evidence at transcript level"/>
<evidence type="ECO:0000256" key="2">
    <source>
        <dbReference type="ARBA" id="ARBA00022490"/>
    </source>
</evidence>
<sequence length="236" mass="26234">MMSAFEGQERMKYTEGFEGPMERQFSPYTDNGGSIVAIGGQGFAVIASDTRLSSGYSILTREQGKLCSLNKKIILGATGCWCDVLTLTRIVQARIKMYQQEHTKDMSVAAVAQMVSVLLYSRRFFPYYVSNVVAGLDENEHGVIYSYDPVGHCEKEVYHAGGSSGSLLQPLLDSQIGHKNMTEKPTEKLTLEKAIRMVKDVFTSAAERDIQTGDGVIIRIITKDGIQEDRYPLRID</sequence>
<keyword evidence="4" id="KW-0539">Nucleus</keyword>
<dbReference type="InterPro" id="IPR023333">
    <property type="entry name" value="Proteasome_suB-type"/>
</dbReference>
<dbReference type="AlphaFoldDB" id="A0A481SVD5"/>
<protein>
    <submittedName>
        <fullName evidence="6">Proteasome subunit beta type</fullName>
    </submittedName>
</protein>
<evidence type="ECO:0000256" key="3">
    <source>
        <dbReference type="ARBA" id="ARBA00022942"/>
    </source>
</evidence>
<keyword evidence="2" id="KW-0963">Cytoplasm</keyword>
<evidence type="ECO:0000313" key="6">
    <source>
        <dbReference type="EMBL" id="QBH72812.1"/>
    </source>
</evidence>
<dbReference type="Pfam" id="PF00227">
    <property type="entry name" value="Proteasome"/>
    <property type="match status" value="1"/>
</dbReference>
<dbReference type="GO" id="GO:0005839">
    <property type="term" value="C:proteasome core complex"/>
    <property type="evidence" value="ECO:0007669"/>
    <property type="project" value="InterPro"/>
</dbReference>
<dbReference type="InterPro" id="IPR029055">
    <property type="entry name" value="Ntn_hydrolases_N"/>
</dbReference>
<name>A0A481SVD5_9HEXA</name>
<dbReference type="PANTHER" id="PTHR32194">
    <property type="entry name" value="METALLOPROTEASE TLDD"/>
    <property type="match status" value="1"/>
</dbReference>
<dbReference type="GO" id="GO:0005737">
    <property type="term" value="C:cytoplasm"/>
    <property type="evidence" value="ECO:0007669"/>
    <property type="project" value="TreeGrafter"/>
</dbReference>
<dbReference type="GO" id="GO:0005634">
    <property type="term" value="C:nucleus"/>
    <property type="evidence" value="ECO:0007669"/>
    <property type="project" value="UniProtKB-SubCell"/>
</dbReference>
<dbReference type="GO" id="GO:0051603">
    <property type="term" value="P:proteolysis involved in protein catabolic process"/>
    <property type="evidence" value="ECO:0007669"/>
    <property type="project" value="InterPro"/>
</dbReference>
<dbReference type="Gene3D" id="3.60.20.10">
    <property type="entry name" value="Glutamine Phosphoribosylpyrophosphate, subunit 1, domain 1"/>
    <property type="match status" value="1"/>
</dbReference>
<dbReference type="FunFam" id="3.60.20.10:FF:000027">
    <property type="entry name" value="Proteasome subunit beta type-6"/>
    <property type="match status" value="1"/>
</dbReference>
<dbReference type="PANTHER" id="PTHR32194:SF2">
    <property type="entry name" value="PROTEASOME SUBUNIT BETA TYPE-1"/>
    <property type="match status" value="1"/>
</dbReference>
<comment type="subcellular location">
    <subcellularLocation>
        <location evidence="1">Nucleus</location>
    </subcellularLocation>
</comment>
<dbReference type="EMBL" id="MH602567">
    <property type="protein sequence ID" value="QBH72812.1"/>
    <property type="molecule type" value="mRNA"/>
</dbReference>
<dbReference type="SUPFAM" id="SSF56235">
    <property type="entry name" value="N-terminal nucleophile aminohydrolases (Ntn hydrolases)"/>
    <property type="match status" value="1"/>
</dbReference>
<dbReference type="CDD" id="cd03757">
    <property type="entry name" value="proteasome_beta_type_1"/>
    <property type="match status" value="1"/>
</dbReference>
<keyword evidence="3 6" id="KW-0647">Proteasome</keyword>
<evidence type="ECO:0000256" key="4">
    <source>
        <dbReference type="ARBA" id="ARBA00023242"/>
    </source>
</evidence>
<organism evidence="6">
    <name type="scientific">Isotomurus palustris</name>
    <dbReference type="NCBI Taxonomy" id="36144"/>
    <lineage>
        <taxon>Eukaryota</taxon>
        <taxon>Metazoa</taxon>
        <taxon>Ecdysozoa</taxon>
        <taxon>Arthropoda</taxon>
        <taxon>Hexapoda</taxon>
        <taxon>Collembola</taxon>
        <taxon>Entomobryomorpha</taxon>
        <taxon>Isotomoidea</taxon>
        <taxon>Isotomidae</taxon>
        <taxon>Isotominae</taxon>
        <taxon>Isotomurus</taxon>
    </lineage>
</organism>
<evidence type="ECO:0000256" key="5">
    <source>
        <dbReference type="ARBA" id="ARBA00026071"/>
    </source>
</evidence>
<comment type="subunit">
    <text evidence="5">The 26S proteasome consists of a 20S proteasome core and two 19S regulatory subunits. The 20S proteasome core is composed of 28 subunits that are arranged in four stacked rings, resulting in a barrel-shaped structure. The two end rings are each formed by seven alpha subunits, and the two central rings are each formed by seven beta subunits. The catalytic chamber with the active sites is on the inside of the barrel.</text>
</comment>
<accession>A0A481SVD5</accession>